<dbReference type="InterPro" id="IPR052038">
    <property type="entry name" value="Type-VII_TA_antitoxin"/>
</dbReference>
<evidence type="ECO:0000256" key="6">
    <source>
        <dbReference type="ARBA" id="ARBA00022840"/>
    </source>
</evidence>
<evidence type="ECO:0000256" key="4">
    <source>
        <dbReference type="ARBA" id="ARBA00022723"/>
    </source>
</evidence>
<evidence type="ECO:0000256" key="7">
    <source>
        <dbReference type="ARBA" id="ARBA00022842"/>
    </source>
</evidence>
<accession>A0A2R7Y0F1</accession>
<dbReference type="SUPFAM" id="SSF81301">
    <property type="entry name" value="Nucleotidyltransferase"/>
    <property type="match status" value="1"/>
</dbReference>
<reference evidence="9 10" key="1">
    <citation type="submission" date="2017-04" db="EMBL/GenBank/DDBJ databases">
        <title>Draft Aigarchaeota genome from a New Zealand hot spring.</title>
        <authorList>
            <person name="Reysenbach A.-L."/>
            <person name="Donaho J.A."/>
            <person name="Gerhart J."/>
            <person name="Kelley J.F."/>
            <person name="Kouba K."/>
            <person name="Podar M."/>
            <person name="Stott M."/>
        </authorList>
    </citation>
    <scope>NUCLEOTIDE SEQUENCE [LARGE SCALE GENOMIC DNA]</scope>
    <source>
        <strain evidence="9">NZ13_MG1</strain>
    </source>
</reference>
<keyword evidence="7" id="KW-0460">Magnesium</keyword>
<comment type="cofactor">
    <cofactor evidence="1">
        <name>Mg(2+)</name>
        <dbReference type="ChEBI" id="CHEBI:18420"/>
    </cofactor>
</comment>
<feature type="domain" description="Polymerase beta nucleotidyltransferase" evidence="8">
    <location>
        <begin position="21"/>
        <end position="110"/>
    </location>
</feature>
<keyword evidence="5" id="KW-0547">Nucleotide-binding</keyword>
<dbReference type="GO" id="GO:0016779">
    <property type="term" value="F:nucleotidyltransferase activity"/>
    <property type="evidence" value="ECO:0007669"/>
    <property type="project" value="UniProtKB-KW"/>
</dbReference>
<protein>
    <recommendedName>
        <fullName evidence="8">Polymerase beta nucleotidyltransferase domain-containing protein</fullName>
    </recommendedName>
</protein>
<dbReference type="AlphaFoldDB" id="A0A2R7Y0F1"/>
<keyword evidence="2" id="KW-0808">Transferase</keyword>
<evidence type="ECO:0000259" key="8">
    <source>
        <dbReference type="Pfam" id="PF18765"/>
    </source>
</evidence>
<keyword evidence="4" id="KW-0479">Metal-binding</keyword>
<keyword evidence="6" id="KW-0067">ATP-binding</keyword>
<dbReference type="PANTHER" id="PTHR33571">
    <property type="entry name" value="SSL8005 PROTEIN"/>
    <property type="match status" value="1"/>
</dbReference>
<dbReference type="EMBL" id="NDWU01000034">
    <property type="protein sequence ID" value="PUA31005.1"/>
    <property type="molecule type" value="Genomic_DNA"/>
</dbReference>
<dbReference type="InterPro" id="IPR043519">
    <property type="entry name" value="NT_sf"/>
</dbReference>
<evidence type="ECO:0000313" key="10">
    <source>
        <dbReference type="Proteomes" id="UP000244066"/>
    </source>
</evidence>
<evidence type="ECO:0000256" key="2">
    <source>
        <dbReference type="ARBA" id="ARBA00022679"/>
    </source>
</evidence>
<proteinExistence type="predicted"/>
<evidence type="ECO:0000256" key="3">
    <source>
        <dbReference type="ARBA" id="ARBA00022695"/>
    </source>
</evidence>
<dbReference type="PANTHER" id="PTHR33571:SF14">
    <property type="entry name" value="PROTEIN ADENYLYLTRANSFERASE MJ0435-RELATED"/>
    <property type="match status" value="1"/>
</dbReference>
<gene>
    <name evidence="9" type="ORF">B9J98_08245</name>
</gene>
<evidence type="ECO:0000256" key="5">
    <source>
        <dbReference type="ARBA" id="ARBA00022741"/>
    </source>
</evidence>
<dbReference type="Proteomes" id="UP000244066">
    <property type="component" value="Unassembled WGS sequence"/>
</dbReference>
<comment type="caution">
    <text evidence="9">The sequence shown here is derived from an EMBL/GenBank/DDBJ whole genome shotgun (WGS) entry which is preliminary data.</text>
</comment>
<dbReference type="GO" id="GO:0005524">
    <property type="term" value="F:ATP binding"/>
    <property type="evidence" value="ECO:0007669"/>
    <property type="project" value="UniProtKB-KW"/>
</dbReference>
<dbReference type="NCBIfam" id="NF047752">
    <property type="entry name" value="MntA_antitoxin"/>
    <property type="match status" value="1"/>
</dbReference>
<name>A0A2R7Y0F1_9ARCH</name>
<dbReference type="InterPro" id="IPR041633">
    <property type="entry name" value="Polbeta"/>
</dbReference>
<dbReference type="Pfam" id="PF18765">
    <property type="entry name" value="Polbeta"/>
    <property type="match status" value="1"/>
</dbReference>
<dbReference type="CDD" id="cd05403">
    <property type="entry name" value="NT_KNTase_like"/>
    <property type="match status" value="1"/>
</dbReference>
<dbReference type="GO" id="GO:0046872">
    <property type="term" value="F:metal ion binding"/>
    <property type="evidence" value="ECO:0007669"/>
    <property type="project" value="UniProtKB-KW"/>
</dbReference>
<keyword evidence="3" id="KW-0548">Nucleotidyltransferase</keyword>
<sequence>MSIKIDVRSLPEELRKEGLEEKLAEFCRKNDIVFMAVFGSFVKGEQSPKSDIDIAIEFDKNSRKTLLDLVRMERELTEIFGRKVDLGIFSSINPYVIDDVKREMRVIYEKG</sequence>
<dbReference type="Gene3D" id="3.30.460.10">
    <property type="entry name" value="Beta Polymerase, domain 2"/>
    <property type="match status" value="1"/>
</dbReference>
<evidence type="ECO:0000256" key="1">
    <source>
        <dbReference type="ARBA" id="ARBA00001946"/>
    </source>
</evidence>
<organism evidence="9 10">
    <name type="scientific">Candidatus Terraquivivens tikiterensis</name>
    <dbReference type="NCBI Taxonomy" id="1980982"/>
    <lineage>
        <taxon>Archaea</taxon>
        <taxon>Nitrososphaerota</taxon>
        <taxon>Candidatus Wolframiiraptoraceae</taxon>
        <taxon>Candidatus Terraquivivens</taxon>
    </lineage>
</organism>
<evidence type="ECO:0000313" key="9">
    <source>
        <dbReference type="EMBL" id="PUA31005.1"/>
    </source>
</evidence>